<sequence length="121" mass="14398">MRNYYHITLRDRFNHEPISLPGGFVSIHETADYLDYLVNELAGQGFEMRRLNRLVSISDLVTIEIKRNDQCNWERGTLAEEFASNKESDLRLTRKYIHESEERVEQYFQEMDEFAEAQYGV</sequence>
<name>A0A1M7ZDS3_9BACT</name>
<dbReference type="RefSeq" id="WP_073572116.1">
    <property type="nucleotide sequence ID" value="NZ_FRXN01000003.1"/>
</dbReference>
<dbReference type="OrthoDB" id="9975610at2"/>
<organism evidence="1 2">
    <name type="scientific">Algoriphagus zhangzhouensis</name>
    <dbReference type="NCBI Taxonomy" id="1073327"/>
    <lineage>
        <taxon>Bacteria</taxon>
        <taxon>Pseudomonadati</taxon>
        <taxon>Bacteroidota</taxon>
        <taxon>Cytophagia</taxon>
        <taxon>Cytophagales</taxon>
        <taxon>Cyclobacteriaceae</taxon>
        <taxon>Algoriphagus</taxon>
    </lineage>
</organism>
<gene>
    <name evidence="1" type="ORF">SAMN04488108_2482</name>
</gene>
<keyword evidence="2" id="KW-1185">Reference proteome</keyword>
<dbReference type="AlphaFoldDB" id="A0A1M7ZDS3"/>
<evidence type="ECO:0000313" key="1">
    <source>
        <dbReference type="EMBL" id="SHO63038.1"/>
    </source>
</evidence>
<dbReference type="EMBL" id="FRXN01000003">
    <property type="protein sequence ID" value="SHO63038.1"/>
    <property type="molecule type" value="Genomic_DNA"/>
</dbReference>
<proteinExistence type="predicted"/>
<accession>A0A1M7ZDS3</accession>
<evidence type="ECO:0000313" key="2">
    <source>
        <dbReference type="Proteomes" id="UP000184609"/>
    </source>
</evidence>
<reference evidence="2" key="1">
    <citation type="submission" date="2016-12" db="EMBL/GenBank/DDBJ databases">
        <authorList>
            <person name="Varghese N."/>
            <person name="Submissions S."/>
        </authorList>
    </citation>
    <scope>NUCLEOTIDE SEQUENCE [LARGE SCALE GENOMIC DNA]</scope>
    <source>
        <strain evidence="2">DSM 25035</strain>
    </source>
</reference>
<dbReference type="Proteomes" id="UP000184609">
    <property type="component" value="Unassembled WGS sequence"/>
</dbReference>
<protein>
    <submittedName>
        <fullName evidence="1">Uncharacterized protein</fullName>
    </submittedName>
</protein>